<feature type="transmembrane region" description="Helical" evidence="5">
    <location>
        <begin position="33"/>
        <end position="48"/>
    </location>
</feature>
<evidence type="ECO:0000256" key="5">
    <source>
        <dbReference type="SAM" id="Phobius"/>
    </source>
</evidence>
<dbReference type="AlphaFoldDB" id="A0A4R3VLW4"/>
<keyword evidence="5" id="KW-0812">Transmembrane</keyword>
<accession>A0A4R3VLW4</accession>
<feature type="transmembrane region" description="Helical" evidence="5">
    <location>
        <begin position="60"/>
        <end position="79"/>
    </location>
</feature>
<dbReference type="Gene3D" id="3.30.70.270">
    <property type="match status" value="1"/>
</dbReference>
<dbReference type="NCBIfam" id="TIGR00254">
    <property type="entry name" value="GGDEF"/>
    <property type="match status" value="1"/>
</dbReference>
<evidence type="ECO:0000256" key="2">
    <source>
        <dbReference type="ARBA" id="ARBA00004665"/>
    </source>
</evidence>
<dbReference type="PANTHER" id="PTHR45138:SF9">
    <property type="entry name" value="DIGUANYLATE CYCLASE DGCM-RELATED"/>
    <property type="match status" value="1"/>
</dbReference>
<dbReference type="Pfam" id="PF00990">
    <property type="entry name" value="GGDEF"/>
    <property type="match status" value="1"/>
</dbReference>
<comment type="caution">
    <text evidence="7">The sequence shown here is derived from an EMBL/GenBank/DDBJ whole genome shotgun (WGS) entry which is preliminary data.</text>
</comment>
<dbReference type="SUPFAM" id="SSF55073">
    <property type="entry name" value="Nucleotide cyclase"/>
    <property type="match status" value="1"/>
</dbReference>
<evidence type="ECO:0000259" key="6">
    <source>
        <dbReference type="PROSITE" id="PS50887"/>
    </source>
</evidence>
<dbReference type="SMART" id="SM00267">
    <property type="entry name" value="GGDEF"/>
    <property type="match status" value="1"/>
</dbReference>
<reference evidence="7 8" key="1">
    <citation type="submission" date="2019-03" db="EMBL/GenBank/DDBJ databases">
        <title>Genomic Encyclopedia of Type Strains, Phase IV (KMG-IV): sequencing the most valuable type-strain genomes for metagenomic binning, comparative biology and taxonomic classification.</title>
        <authorList>
            <person name="Goeker M."/>
        </authorList>
    </citation>
    <scope>NUCLEOTIDE SEQUENCE [LARGE SCALE GENOMIC DNA]</scope>
    <source>
        <strain evidence="7 8">DSM 16730</strain>
    </source>
</reference>
<organism evidence="7 8">
    <name type="scientific">Samsonia erythrinae</name>
    <dbReference type="NCBI Taxonomy" id="160434"/>
    <lineage>
        <taxon>Bacteria</taxon>
        <taxon>Pseudomonadati</taxon>
        <taxon>Pseudomonadota</taxon>
        <taxon>Gammaproteobacteria</taxon>
        <taxon>Enterobacterales</taxon>
        <taxon>Pectobacteriaceae</taxon>
        <taxon>Samsonia</taxon>
    </lineage>
</organism>
<dbReference type="InterPro" id="IPR050469">
    <property type="entry name" value="Diguanylate_Cyclase"/>
</dbReference>
<dbReference type="EMBL" id="SMBY01000008">
    <property type="protein sequence ID" value="TCV04903.1"/>
    <property type="molecule type" value="Genomic_DNA"/>
</dbReference>
<evidence type="ECO:0000313" key="8">
    <source>
        <dbReference type="Proteomes" id="UP000295433"/>
    </source>
</evidence>
<feature type="transmembrane region" description="Helical" evidence="5">
    <location>
        <begin position="91"/>
        <end position="113"/>
    </location>
</feature>
<feature type="domain" description="GGDEF" evidence="6">
    <location>
        <begin position="345"/>
        <end position="480"/>
    </location>
</feature>
<name>A0A4R3VLW4_9GAMM</name>
<dbReference type="GO" id="GO:0052621">
    <property type="term" value="F:diguanylate cyclase activity"/>
    <property type="evidence" value="ECO:0007669"/>
    <property type="project" value="UniProtKB-EC"/>
</dbReference>
<evidence type="ECO:0000256" key="3">
    <source>
        <dbReference type="ARBA" id="ARBA00012528"/>
    </source>
</evidence>
<proteinExistence type="predicted"/>
<feature type="transmembrane region" description="Helical" evidence="5">
    <location>
        <begin position="280"/>
        <end position="300"/>
    </location>
</feature>
<sequence>MKIRAYELLIIFSSTLLISYLGLSFRLLDDTSLFWPADILLFCFLIRYRSRDKSIKNKLLHSVILCMIGFFGMLLPAIFLKNNQSFSEKVIHCTVSSIFFITAWITLIILFKTKDNSYNQLSKKYIFFVFISISIGAIFSATSYGIYLSTKINGEDVFILSRKWFSEELSSGVIFIFLFLKATQNIKTLLNISKHSIKKTFKNPSLILYPLIIIFCSKSLNITLSVLAILPLIYLSLFHSFNRIVLMCSATGIALNYIYINKLIDAQETIEKKYLFELSYLFQVNTSVIIITVLIASFFINKNRKNIKRIELASNHDALTGMLNRRSLNQHMMNIINSTRDGENKIMSLFVLDIDHFKEINDTYGHAIGDNVIKEFSATLKKYTRPQDLLCRWGGEEFLIIIQGLSVHECLDIAERIRSIIEGSSLAISEGHVVRCTTSIGVSFFHLNRIEDFHDAFQEADELLYIAKEQGRNRVNSVQNKYHNGCIHLK</sequence>
<protein>
    <recommendedName>
        <fullName evidence="3">diguanylate cyclase</fullName>
        <ecNumber evidence="3">2.7.7.65</ecNumber>
    </recommendedName>
</protein>
<dbReference type="RefSeq" id="WP_132457047.1">
    <property type="nucleotide sequence ID" value="NZ_JAWIZJ010000008.1"/>
</dbReference>
<dbReference type="PROSITE" id="PS50887">
    <property type="entry name" value="GGDEF"/>
    <property type="match status" value="1"/>
</dbReference>
<dbReference type="OrthoDB" id="9812260at2"/>
<gene>
    <name evidence="7" type="ORF">EDC54_10856</name>
</gene>
<comment type="pathway">
    <text evidence="2">Purine metabolism; 3',5'-cyclic di-GMP biosynthesis.</text>
</comment>
<feature type="transmembrane region" description="Helical" evidence="5">
    <location>
        <begin position="125"/>
        <end position="149"/>
    </location>
</feature>
<dbReference type="CDD" id="cd01949">
    <property type="entry name" value="GGDEF"/>
    <property type="match status" value="1"/>
</dbReference>
<dbReference type="EC" id="2.7.7.65" evidence="3"/>
<feature type="transmembrane region" description="Helical" evidence="5">
    <location>
        <begin position="169"/>
        <end position="186"/>
    </location>
</feature>
<evidence type="ECO:0000256" key="1">
    <source>
        <dbReference type="ARBA" id="ARBA00001946"/>
    </source>
</evidence>
<dbReference type="InterPro" id="IPR043128">
    <property type="entry name" value="Rev_trsase/Diguanyl_cyclase"/>
</dbReference>
<dbReference type="PANTHER" id="PTHR45138">
    <property type="entry name" value="REGULATORY COMPONENTS OF SENSORY TRANSDUCTION SYSTEM"/>
    <property type="match status" value="1"/>
</dbReference>
<feature type="transmembrane region" description="Helical" evidence="5">
    <location>
        <begin position="240"/>
        <end position="259"/>
    </location>
</feature>
<dbReference type="GO" id="GO:1902201">
    <property type="term" value="P:negative regulation of bacterial-type flagellum-dependent cell motility"/>
    <property type="evidence" value="ECO:0007669"/>
    <property type="project" value="TreeGrafter"/>
</dbReference>
<dbReference type="GO" id="GO:0005886">
    <property type="term" value="C:plasma membrane"/>
    <property type="evidence" value="ECO:0007669"/>
    <property type="project" value="TreeGrafter"/>
</dbReference>
<feature type="transmembrane region" description="Helical" evidence="5">
    <location>
        <begin position="7"/>
        <end position="27"/>
    </location>
</feature>
<keyword evidence="5" id="KW-1133">Transmembrane helix</keyword>
<dbReference type="InterPro" id="IPR029787">
    <property type="entry name" value="Nucleotide_cyclase"/>
</dbReference>
<keyword evidence="8" id="KW-1185">Reference proteome</keyword>
<dbReference type="InterPro" id="IPR000160">
    <property type="entry name" value="GGDEF_dom"/>
</dbReference>
<feature type="transmembrane region" description="Helical" evidence="5">
    <location>
        <begin position="207"/>
        <end position="234"/>
    </location>
</feature>
<dbReference type="Proteomes" id="UP000295433">
    <property type="component" value="Unassembled WGS sequence"/>
</dbReference>
<dbReference type="GO" id="GO:0043709">
    <property type="term" value="P:cell adhesion involved in single-species biofilm formation"/>
    <property type="evidence" value="ECO:0007669"/>
    <property type="project" value="TreeGrafter"/>
</dbReference>
<keyword evidence="5" id="KW-0472">Membrane</keyword>
<comment type="cofactor">
    <cofactor evidence="1">
        <name>Mg(2+)</name>
        <dbReference type="ChEBI" id="CHEBI:18420"/>
    </cofactor>
</comment>
<dbReference type="FunFam" id="3.30.70.270:FF:000001">
    <property type="entry name" value="Diguanylate cyclase domain protein"/>
    <property type="match status" value="1"/>
</dbReference>
<comment type="catalytic activity">
    <reaction evidence="4">
        <text>2 GTP = 3',3'-c-di-GMP + 2 diphosphate</text>
        <dbReference type="Rhea" id="RHEA:24898"/>
        <dbReference type="ChEBI" id="CHEBI:33019"/>
        <dbReference type="ChEBI" id="CHEBI:37565"/>
        <dbReference type="ChEBI" id="CHEBI:58805"/>
        <dbReference type="EC" id="2.7.7.65"/>
    </reaction>
</comment>
<evidence type="ECO:0000256" key="4">
    <source>
        <dbReference type="ARBA" id="ARBA00034247"/>
    </source>
</evidence>
<evidence type="ECO:0000313" key="7">
    <source>
        <dbReference type="EMBL" id="TCV04903.1"/>
    </source>
</evidence>